<feature type="compositionally biased region" description="Polar residues" evidence="4">
    <location>
        <begin position="31"/>
        <end position="42"/>
    </location>
</feature>
<feature type="compositionally biased region" description="Basic residues" evidence="4">
    <location>
        <begin position="91"/>
        <end position="100"/>
    </location>
</feature>
<dbReference type="InterPro" id="IPR009723">
    <property type="entry name" value="Pop1_N"/>
</dbReference>
<evidence type="ECO:0008006" key="10">
    <source>
        <dbReference type="Google" id="ProtNLM"/>
    </source>
</evidence>
<dbReference type="GO" id="GO:0000172">
    <property type="term" value="C:ribonuclease MRP complex"/>
    <property type="evidence" value="ECO:0007669"/>
    <property type="project" value="InterPro"/>
</dbReference>
<feature type="region of interest" description="Disordered" evidence="4">
    <location>
        <begin position="768"/>
        <end position="790"/>
    </location>
</feature>
<keyword evidence="2" id="KW-0819">tRNA processing</keyword>
<protein>
    <recommendedName>
        <fullName evidence="10">Pop1 N-terminal domain-containing protein</fullName>
    </recommendedName>
</protein>
<dbReference type="Pfam" id="PF22770">
    <property type="entry name" value="POP1_C"/>
    <property type="match status" value="1"/>
</dbReference>
<dbReference type="AlphaFoldDB" id="A0A8H3IDX0"/>
<feature type="region of interest" description="Disordered" evidence="4">
    <location>
        <begin position="1"/>
        <end position="52"/>
    </location>
</feature>
<accession>A0A8H3IDX0</accession>
<dbReference type="EMBL" id="CAJPDS010000011">
    <property type="protein sequence ID" value="CAF9912365.1"/>
    <property type="molecule type" value="Genomic_DNA"/>
</dbReference>
<dbReference type="PANTHER" id="PTHR22731">
    <property type="entry name" value="RIBONUCLEASES P/MRP PROTEIN SUBUNIT POP1"/>
    <property type="match status" value="1"/>
</dbReference>
<name>A0A8H3IDX0_9LECA</name>
<dbReference type="InterPro" id="IPR055079">
    <property type="entry name" value="POP1_C"/>
</dbReference>
<sequence length="909" mass="100548">MASNIPAKRKQPADSKNQSNDSKRAAKRVKTSQARSILTQASEKALNKNGDLDVSTFIKAREYEIKAMESSMGSSKKSSSTRAFQQVPKDLRRRTASHNVKKVPKRLRARAAKEMKDDNTPTVSSRRRNPTPHMRLRLETAKRLETISKRIQAKREKAFNAKHSLRGPDVAEKASAISKPPKVHKNVLASPEKQSSKYRRREVHKSWLPTHIWHAKRAHMPEPKSPLWRFAIPLSPTAKVHRPTHRAGSLRGCVAWDTSYQSTILVRGVQASLLGVLRALGVDETVLGGKKGSKWRRGTRSWSGWIRERDGDKSSIAEVQIIWCVEDTKPHDGAPAQKHKEKRQFFLRVHPSAFLQVWTEVLKVTKIQKPSPDVEDLRFQVGSIDITGPGSTEALVGILMPKLQTGADPSENLEDLWSQLGALTNPSALPPSALLSFNFHDPRLFHPPRTVKSTNIGYSEHEFLTMLASWSPDTTASPSALFSHAARYAASRLPSQKAINRRKGAALPGNHLLPLPTDPSIPILLIASRAPSLNMQGTWSLLIPWKCVLPVWHSLMHYPISTGGEPRFGGLQEKRQILFEQGQAWFPGDFHGTRAGWQWEVIEREKRKKAWEKRPKSKRVSWDAVDLGDGRKGEIGNGWACDWERLFEGPRPQETELISQNDPSKPPPAPAPQAAPVPPIPHATASELPKAPTLPRRPPLNISHVSSALLGTLTSVPSHCLASIHITLLHRGTPTTCARIYSLPVDAALRKKWLSLFSSLRSSASTQIKSSRSKTSIGDTAVPSHVSDLPSDAPAHIKRQALARALLNGPVSANAEDYPSCPAEEDLIGFVTTGNFDLGMGRSAAVGNIAIARVLKLVDASENMASGTAGDSMSRKGKNLLRWLKPDDRICVVRNAGQRVARLARWEFI</sequence>
<feature type="domain" description="POP1 C-terminal" evidence="7">
    <location>
        <begin position="720"/>
        <end position="907"/>
    </location>
</feature>
<dbReference type="Pfam" id="PF08170">
    <property type="entry name" value="POPLD"/>
    <property type="match status" value="1"/>
</dbReference>
<dbReference type="PANTHER" id="PTHR22731:SF3">
    <property type="entry name" value="RIBONUCLEASES P_MRP PROTEIN SUBUNIT POP1"/>
    <property type="match status" value="1"/>
</dbReference>
<keyword evidence="9" id="KW-1185">Reference proteome</keyword>
<evidence type="ECO:0000256" key="1">
    <source>
        <dbReference type="ARBA" id="ARBA00004123"/>
    </source>
</evidence>
<dbReference type="Proteomes" id="UP000664521">
    <property type="component" value="Unassembled WGS sequence"/>
</dbReference>
<dbReference type="InterPro" id="IPR012590">
    <property type="entry name" value="POPLD_dom"/>
</dbReference>
<gene>
    <name evidence="8" type="ORF">HETSPECPRED_000920</name>
</gene>
<feature type="compositionally biased region" description="Pro residues" evidence="4">
    <location>
        <begin position="664"/>
        <end position="681"/>
    </location>
</feature>
<evidence type="ECO:0000313" key="8">
    <source>
        <dbReference type="EMBL" id="CAF9912365.1"/>
    </source>
</evidence>
<feature type="region of interest" description="Disordered" evidence="4">
    <location>
        <begin position="655"/>
        <end position="697"/>
    </location>
</feature>
<dbReference type="InterPro" id="IPR039182">
    <property type="entry name" value="Pop1"/>
</dbReference>
<comment type="caution">
    <text evidence="8">The sequence shown here is derived from an EMBL/GenBank/DDBJ whole genome shotgun (WGS) entry which is preliminary data.</text>
</comment>
<evidence type="ECO:0000256" key="3">
    <source>
        <dbReference type="ARBA" id="ARBA00023242"/>
    </source>
</evidence>
<reference evidence="8" key="1">
    <citation type="submission" date="2021-03" db="EMBL/GenBank/DDBJ databases">
        <authorList>
            <person name="Tagirdzhanova G."/>
        </authorList>
    </citation>
    <scope>NUCLEOTIDE SEQUENCE</scope>
</reference>
<evidence type="ECO:0000259" key="7">
    <source>
        <dbReference type="Pfam" id="PF22770"/>
    </source>
</evidence>
<dbReference type="GO" id="GO:0005655">
    <property type="term" value="C:nucleolar ribonuclease P complex"/>
    <property type="evidence" value="ECO:0007669"/>
    <property type="project" value="InterPro"/>
</dbReference>
<evidence type="ECO:0000256" key="2">
    <source>
        <dbReference type="ARBA" id="ARBA00022694"/>
    </source>
</evidence>
<feature type="region of interest" description="Disordered" evidence="4">
    <location>
        <begin position="164"/>
        <end position="201"/>
    </location>
</feature>
<dbReference type="Pfam" id="PF06978">
    <property type="entry name" value="POP1_N"/>
    <property type="match status" value="1"/>
</dbReference>
<feature type="domain" description="POPLD" evidence="6">
    <location>
        <begin position="538"/>
        <end position="643"/>
    </location>
</feature>
<organism evidence="8 9">
    <name type="scientific">Heterodermia speciosa</name>
    <dbReference type="NCBI Taxonomy" id="116794"/>
    <lineage>
        <taxon>Eukaryota</taxon>
        <taxon>Fungi</taxon>
        <taxon>Dikarya</taxon>
        <taxon>Ascomycota</taxon>
        <taxon>Pezizomycotina</taxon>
        <taxon>Lecanoromycetes</taxon>
        <taxon>OSLEUM clade</taxon>
        <taxon>Lecanoromycetidae</taxon>
        <taxon>Caliciales</taxon>
        <taxon>Physciaceae</taxon>
        <taxon>Heterodermia</taxon>
    </lineage>
</organism>
<evidence type="ECO:0000256" key="4">
    <source>
        <dbReference type="SAM" id="MobiDB-lite"/>
    </source>
</evidence>
<feature type="domain" description="Pop1 N-terminal" evidence="5">
    <location>
        <begin position="57"/>
        <end position="268"/>
    </location>
</feature>
<dbReference type="GO" id="GO:0001682">
    <property type="term" value="P:tRNA 5'-leader removal"/>
    <property type="evidence" value="ECO:0007669"/>
    <property type="project" value="InterPro"/>
</dbReference>
<feature type="region of interest" description="Disordered" evidence="4">
    <location>
        <begin position="69"/>
        <end position="100"/>
    </location>
</feature>
<proteinExistence type="predicted"/>
<keyword evidence="3" id="KW-0539">Nucleus</keyword>
<evidence type="ECO:0000259" key="6">
    <source>
        <dbReference type="Pfam" id="PF08170"/>
    </source>
</evidence>
<feature type="compositionally biased region" description="Polar residues" evidence="4">
    <location>
        <begin position="768"/>
        <end position="778"/>
    </location>
</feature>
<dbReference type="OrthoDB" id="442863at2759"/>
<feature type="compositionally biased region" description="Low complexity" evidence="4">
    <location>
        <begin position="70"/>
        <end position="80"/>
    </location>
</feature>
<feature type="region of interest" description="Disordered" evidence="4">
    <location>
        <begin position="111"/>
        <end position="130"/>
    </location>
</feature>
<comment type="subcellular location">
    <subcellularLocation>
        <location evidence="1">Nucleus</location>
    </subcellularLocation>
</comment>
<evidence type="ECO:0000313" key="9">
    <source>
        <dbReference type="Proteomes" id="UP000664521"/>
    </source>
</evidence>
<evidence type="ECO:0000259" key="5">
    <source>
        <dbReference type="Pfam" id="PF06978"/>
    </source>
</evidence>